<dbReference type="Proteomes" id="UP000193200">
    <property type="component" value="Unassembled WGS sequence"/>
</dbReference>
<dbReference type="InterPro" id="IPR023631">
    <property type="entry name" value="Amidase_dom"/>
</dbReference>
<comment type="similarity">
    <text evidence="1">Belongs to the amidase family.</text>
</comment>
<evidence type="ECO:0000256" key="1">
    <source>
        <dbReference type="ARBA" id="ARBA00009199"/>
    </source>
</evidence>
<dbReference type="InParanoid" id="A0A1Y5TLC4"/>
<organism evidence="3 4">
    <name type="scientific">Oceanibacterium hippocampi</name>
    <dbReference type="NCBI Taxonomy" id="745714"/>
    <lineage>
        <taxon>Bacteria</taxon>
        <taxon>Pseudomonadati</taxon>
        <taxon>Pseudomonadota</taxon>
        <taxon>Alphaproteobacteria</taxon>
        <taxon>Sneathiellales</taxon>
        <taxon>Sneathiellaceae</taxon>
        <taxon>Oceanibacterium</taxon>
    </lineage>
</organism>
<feature type="domain" description="Amidase" evidence="2">
    <location>
        <begin position="29"/>
        <end position="452"/>
    </location>
</feature>
<dbReference type="GO" id="GO:0047680">
    <property type="term" value="F:aryl-acylamidase activity"/>
    <property type="evidence" value="ECO:0007669"/>
    <property type="project" value="UniProtKB-EC"/>
</dbReference>
<dbReference type="EMBL" id="FWFR01000002">
    <property type="protein sequence ID" value="SLN66615.1"/>
    <property type="molecule type" value="Genomic_DNA"/>
</dbReference>
<dbReference type="RefSeq" id="WP_085884384.1">
    <property type="nucleotide sequence ID" value="NZ_FWFR01000002.1"/>
</dbReference>
<keyword evidence="4" id="KW-1185">Reference proteome</keyword>
<dbReference type="AlphaFoldDB" id="A0A1Y5TLC4"/>
<evidence type="ECO:0000313" key="3">
    <source>
        <dbReference type="EMBL" id="SLN66615.1"/>
    </source>
</evidence>
<sequence length="472" mass="50018">MTNPSGELGELSAVELSGLFRSGEASPVEAVTAALSRIERFNPDVNAFAHVTPEIALAAAREAERRYLKGEPLGDIDGLPITIKELTPVIGIPQRNGSALGSTSPARKEPLVVRRLRGAGAAILGTTTSPELGWKGVTHGPATGITRNPWRKDRAAGGSSGGAAVAAALNMGVLHDGSDGGGSIRIPASFCGVVGFKPTFGWIPPAAANPHFELGHRGPLGRHVEDTLLYFNAAAGGSTEAMLGYCPSEVPDWRPCLAEGVQGLRVGYSRTLGYGHVDPDVAATVDRAAERIAGLGAIVESVDGLFPDPHQAYLTLWWSAAANMIRKMALTPEQHAMLDPGLARVAEAGRQLTADDYIEARLVLGEVRRAMAEFHRNYDVLMLPTMPITAFEAGCDVPPSSGMAEWSEWSPFTYPFNMTSQPAISVPCGFDRAGLPVGLQLVGRAYRDDVVLRLAAAYQTAYPEPLPNRPSD</sequence>
<dbReference type="PANTHER" id="PTHR11895:SF7">
    <property type="entry name" value="GLUTAMYL-TRNA(GLN) AMIDOTRANSFERASE SUBUNIT A, MITOCHONDRIAL"/>
    <property type="match status" value="1"/>
</dbReference>
<dbReference type="NCBIfam" id="NF004815">
    <property type="entry name" value="PRK06169.1"/>
    <property type="match status" value="1"/>
</dbReference>
<dbReference type="EC" id="3.5.1.13" evidence="3"/>
<gene>
    <name evidence="3" type="primary">aam_5</name>
    <name evidence="3" type="ORF">OCH7691_03078</name>
</gene>
<dbReference type="InterPro" id="IPR036928">
    <property type="entry name" value="AS_sf"/>
</dbReference>
<protein>
    <submittedName>
        <fullName evidence="3">Acylamidase</fullName>
        <ecNumber evidence="3">3.5.1.13</ecNumber>
    </submittedName>
</protein>
<dbReference type="OrthoDB" id="9814821at2"/>
<dbReference type="SUPFAM" id="SSF75304">
    <property type="entry name" value="Amidase signature (AS) enzymes"/>
    <property type="match status" value="1"/>
</dbReference>
<evidence type="ECO:0000259" key="2">
    <source>
        <dbReference type="Pfam" id="PF01425"/>
    </source>
</evidence>
<keyword evidence="3" id="KW-0378">Hydrolase</keyword>
<name>A0A1Y5TLC4_9PROT</name>
<dbReference type="PANTHER" id="PTHR11895">
    <property type="entry name" value="TRANSAMIDASE"/>
    <property type="match status" value="1"/>
</dbReference>
<dbReference type="InterPro" id="IPR000120">
    <property type="entry name" value="Amidase"/>
</dbReference>
<evidence type="ECO:0000313" key="4">
    <source>
        <dbReference type="Proteomes" id="UP000193200"/>
    </source>
</evidence>
<proteinExistence type="inferred from homology"/>
<accession>A0A1Y5TLC4</accession>
<dbReference type="Gene3D" id="3.90.1300.10">
    <property type="entry name" value="Amidase signature (AS) domain"/>
    <property type="match status" value="1"/>
</dbReference>
<reference evidence="3 4" key="1">
    <citation type="submission" date="2017-03" db="EMBL/GenBank/DDBJ databases">
        <authorList>
            <person name="Afonso C.L."/>
            <person name="Miller P.J."/>
            <person name="Scott M.A."/>
            <person name="Spackman E."/>
            <person name="Goraichik I."/>
            <person name="Dimitrov K.M."/>
            <person name="Suarez D.L."/>
            <person name="Swayne D.E."/>
        </authorList>
    </citation>
    <scope>NUCLEOTIDE SEQUENCE [LARGE SCALE GENOMIC DNA]</scope>
    <source>
        <strain evidence="3 4">CECT 7691</strain>
    </source>
</reference>
<dbReference type="Pfam" id="PF01425">
    <property type="entry name" value="Amidase"/>
    <property type="match status" value="1"/>
</dbReference>